<evidence type="ECO:0000256" key="3">
    <source>
        <dbReference type="ARBA" id="ARBA00022833"/>
    </source>
</evidence>
<evidence type="ECO:0000256" key="1">
    <source>
        <dbReference type="ARBA" id="ARBA00022723"/>
    </source>
</evidence>
<dbReference type="Pfam" id="PF13832">
    <property type="entry name" value="zf-HC5HC2H_2"/>
    <property type="match status" value="2"/>
</dbReference>
<dbReference type="GeneID" id="3500760"/>
<keyword evidence="7" id="KW-1185">Reference proteome</keyword>
<comment type="caution">
    <text evidence="6">The sequence shown here is derived from an EMBL/GenBank/DDBJ whole genome shotgun (WGS) entry which is preliminary data.</text>
</comment>
<name>Q4N204_THEPA</name>
<proteinExistence type="predicted"/>
<feature type="domain" description="PHD-type" evidence="5">
    <location>
        <begin position="1217"/>
        <end position="1327"/>
    </location>
</feature>
<dbReference type="CDD" id="cd15571">
    <property type="entry name" value="ePHD"/>
    <property type="match status" value="1"/>
</dbReference>
<dbReference type="SUPFAM" id="SSF57903">
    <property type="entry name" value="FYVE/PHD zinc finger"/>
    <property type="match status" value="1"/>
</dbReference>
<dbReference type="InterPro" id="IPR019787">
    <property type="entry name" value="Znf_PHD-finger"/>
</dbReference>
<dbReference type="EMBL" id="AAGK01000004">
    <property type="protein sequence ID" value="EAN31925.1"/>
    <property type="molecule type" value="Genomic_DNA"/>
</dbReference>
<feature type="region of interest" description="Disordered" evidence="4">
    <location>
        <begin position="437"/>
        <end position="464"/>
    </location>
</feature>
<gene>
    <name evidence="6" type="ordered locus">TP04_0573</name>
</gene>
<dbReference type="InterPro" id="IPR001965">
    <property type="entry name" value="Znf_PHD"/>
</dbReference>
<dbReference type="OMA" id="VHKYCYN"/>
<dbReference type="GO" id="GO:0004842">
    <property type="term" value="F:ubiquitin-protein transferase activity"/>
    <property type="evidence" value="ECO:0007669"/>
    <property type="project" value="TreeGrafter"/>
</dbReference>
<dbReference type="VEuPathDB" id="PiroplasmaDB:TpMuguga_04g00573"/>
<dbReference type="Pfam" id="PF13831">
    <property type="entry name" value="PHD_2"/>
    <property type="match status" value="1"/>
</dbReference>
<dbReference type="KEGG" id="tpv:TP04_0573"/>
<dbReference type="InterPro" id="IPR029617">
    <property type="entry name" value="Snt2"/>
</dbReference>
<dbReference type="InterPro" id="IPR013083">
    <property type="entry name" value="Znf_RING/FYVE/PHD"/>
</dbReference>
<dbReference type="RefSeq" id="XP_764208.1">
    <property type="nucleotide sequence ID" value="XM_759115.1"/>
</dbReference>
<dbReference type="eggNOG" id="KOG0955">
    <property type="taxonomic scope" value="Eukaryota"/>
</dbReference>
<protein>
    <recommendedName>
        <fullName evidence="5">PHD-type domain-containing protein</fullName>
    </recommendedName>
</protein>
<dbReference type="Proteomes" id="UP000001949">
    <property type="component" value="Unassembled WGS sequence"/>
</dbReference>
<sequence length="1382" mass="157042">MIKRELDEEIKVQLDNTNINEQRSNYVTALIHYDNYKFDNNLNESFLSQNYFNFYHSVFHNIFRLPKSHNYPADDSNDAQNISTVTDGTVEYVTEEDLSENTKNCDVCYTKLNNSIQSVSTCKYCNIKSHTHCLLNFTNIITHLTPLTTTHSTLPHSNTLGDTTLPHTNTVGDNTLGDNTVGDNGVVQSDSVLEDAADHPVDYEYICKICYNRKNKKKSTVKRVRCVICNNYNGIINSGEVFYHPFCALYCYEQVNKFFTTSLMFNSSTELNTSSVNEFNKFLLSNNENNEKLGLECVVCEESDGILTRCSNENCTQFLHPRCILNTKLKKKRHTIVYKYITLSDSTQGTLGTGGKSSSIVLFKGIFCSNHNSKDNINSVIDKFIHTRPYEFTHFVPHTPEPNSIPLNLQHQYTSDLVTGDRFPDKRKLIEPLASNSVKKIRHTEDTSGDPTGDQVPLNAPTEPNDELKIETTNTNTSLNTNITSNNTTTVTTVNAPIPNIVPNGTIVNNVPNTIVNNVVNGAKGEGVGAEVVDELDMKVQKVLWNKLDIFSGNNPRLEGDLISQMINPQKRESLLPLNSVLFDNIFNVEELNYCFQQQLLHNCSNVISLLKFITVNARNRDKCILPVEEQEDKFVYILFENNINNHVLIYQIVPPEEDTSANLLLNPMNQLTDLCYVDRFNDVYNVHDDIKYIINNSEFSSLNSELCNTELGLRLVKSISINQFESELLKRSILQLTHYNVSLLLVNSGNCVGVNSGSGNGMGTMRLNDVIGLNTINWNKIINFNITNGETPLKYSEYNVVSGNSTADQVPRVDEKVLVNEFKLINTEIHQLNNELLMLKRNLSNNILNDITLNMNQNSLLSLQNTINKYNKNEYNYYLLYSLKKLFSDNNTTVGKLQVRKDVKGLIPKSNSAQPHTGLPTGVQNIYELEDVDLIKRCQICFNVEESNINTLFKCVRCLVYVHKYCYNVYRKSNTEYLCNRCEHEKKQNQITFKKFSILCNLCKRGSGVFIKITDFWFHNLCLILHYYTVQSRNGARYKNNCTNNFTTVNSTTNTIVNSGVKSSVNSTDGPECIVCRLKIGLMLSCGCGIKFHAYCGYFQGFSFTPGDNSLTVCCNKCTCNLDNLLARPCNYLSRDVISDKKRPSRIDPSAIKPVPTLPECAICHSGTCGTFTKSAKCPGCEINCVNCGIILHRHCYPFRLGNTFKCVKCVSGSTNLRCFLCHHSDDILIKHTNHTSYYHIVCYTLYNNKFNTCQRRMELRDKVGNLVTSETRGHCCLCLEREGLTIKCFRKGCLNRFHPNCALKNKLVLDFYTPTDYIALCQEHSLLHNAVGPNLKLLIKMRLQILMLRDLFKDMYHQNAVLCSIIRKRKEIHNFKFPLI</sequence>
<dbReference type="InterPro" id="IPR034732">
    <property type="entry name" value="EPHD"/>
</dbReference>
<dbReference type="InterPro" id="IPR011011">
    <property type="entry name" value="Znf_FYVE_PHD"/>
</dbReference>
<organism evidence="6 7">
    <name type="scientific">Theileria parva</name>
    <name type="common">East coast fever infection agent</name>
    <dbReference type="NCBI Taxonomy" id="5875"/>
    <lineage>
        <taxon>Eukaryota</taxon>
        <taxon>Sar</taxon>
        <taxon>Alveolata</taxon>
        <taxon>Apicomplexa</taxon>
        <taxon>Aconoidasida</taxon>
        <taxon>Piroplasmida</taxon>
        <taxon>Theileriidae</taxon>
        <taxon>Theileria</taxon>
    </lineage>
</organism>
<evidence type="ECO:0000313" key="7">
    <source>
        <dbReference type="Proteomes" id="UP000001949"/>
    </source>
</evidence>
<dbReference type="SMART" id="SM00249">
    <property type="entry name" value="PHD"/>
    <property type="match status" value="4"/>
</dbReference>
<keyword evidence="2" id="KW-0863">Zinc-finger</keyword>
<dbReference type="PANTHER" id="PTHR47672:SF1">
    <property type="entry name" value="E3 UBIQUITIN-PROTEIN LIGASE SNT2"/>
    <property type="match status" value="1"/>
</dbReference>
<dbReference type="GO" id="GO:0036205">
    <property type="term" value="P:histone catabolic process"/>
    <property type="evidence" value="ECO:0007669"/>
    <property type="project" value="TreeGrafter"/>
</dbReference>
<dbReference type="Gene3D" id="3.30.40.10">
    <property type="entry name" value="Zinc/RING finger domain, C3HC4 (zinc finger)"/>
    <property type="match status" value="2"/>
</dbReference>
<dbReference type="GO" id="GO:0048189">
    <property type="term" value="C:Lid2 complex"/>
    <property type="evidence" value="ECO:0007669"/>
    <property type="project" value="TreeGrafter"/>
</dbReference>
<keyword evidence="1" id="KW-0479">Metal-binding</keyword>
<evidence type="ECO:0000256" key="4">
    <source>
        <dbReference type="SAM" id="MobiDB-lite"/>
    </source>
</evidence>
<dbReference type="InParanoid" id="Q4N204"/>
<dbReference type="PROSITE" id="PS51805">
    <property type="entry name" value="EPHD"/>
    <property type="match status" value="1"/>
</dbReference>
<evidence type="ECO:0000313" key="6">
    <source>
        <dbReference type="EMBL" id="EAN31925.1"/>
    </source>
</evidence>
<evidence type="ECO:0000256" key="2">
    <source>
        <dbReference type="ARBA" id="ARBA00022771"/>
    </source>
</evidence>
<dbReference type="PANTHER" id="PTHR47672">
    <property type="entry name" value="E3 UBIQUITIN-PROTEIN LIGASE SNT2"/>
    <property type="match status" value="1"/>
</dbReference>
<evidence type="ECO:0000259" key="5">
    <source>
        <dbReference type="PROSITE" id="PS51805"/>
    </source>
</evidence>
<keyword evidence="3" id="KW-0862">Zinc</keyword>
<reference evidence="6 7" key="1">
    <citation type="journal article" date="2005" name="Science">
        <title>Genome sequence of Theileria parva, a bovine pathogen that transforms lymphocytes.</title>
        <authorList>
            <person name="Gardner M.J."/>
            <person name="Bishop R."/>
            <person name="Shah T."/>
            <person name="de Villiers E.P."/>
            <person name="Carlton J.M."/>
            <person name="Hall N."/>
            <person name="Ren Q."/>
            <person name="Paulsen I.T."/>
            <person name="Pain A."/>
            <person name="Berriman M."/>
            <person name="Wilson R.J.M."/>
            <person name="Sato S."/>
            <person name="Ralph S.A."/>
            <person name="Mann D.J."/>
            <person name="Xiong Z."/>
            <person name="Shallom S.J."/>
            <person name="Weidman J."/>
            <person name="Jiang L."/>
            <person name="Lynn J."/>
            <person name="Weaver B."/>
            <person name="Shoaibi A."/>
            <person name="Domingo A.R."/>
            <person name="Wasawo D."/>
            <person name="Crabtree J."/>
            <person name="Wortman J.R."/>
            <person name="Haas B."/>
            <person name="Angiuoli S.V."/>
            <person name="Creasy T.H."/>
            <person name="Lu C."/>
            <person name="Suh B."/>
            <person name="Silva J.C."/>
            <person name="Utterback T.R."/>
            <person name="Feldblyum T.V."/>
            <person name="Pertea M."/>
            <person name="Allen J."/>
            <person name="Nierman W.C."/>
            <person name="Taracha E.L.N."/>
            <person name="Salzberg S.L."/>
            <person name="White O.R."/>
            <person name="Fitzhugh H.A."/>
            <person name="Morzaria S."/>
            <person name="Venter J.C."/>
            <person name="Fraser C.M."/>
            <person name="Nene V."/>
        </authorList>
    </citation>
    <scope>NUCLEOTIDE SEQUENCE [LARGE SCALE GENOMIC DNA]</scope>
    <source>
        <strain evidence="6 7">Muguga</strain>
    </source>
</reference>
<accession>Q4N204</accession>
<dbReference type="GO" id="GO:0008270">
    <property type="term" value="F:zinc ion binding"/>
    <property type="evidence" value="ECO:0007669"/>
    <property type="project" value="UniProtKB-KW"/>
</dbReference>